<keyword evidence="2" id="KW-0238">DNA-binding</keyword>
<feature type="compositionally biased region" description="Basic and acidic residues" evidence="6">
    <location>
        <begin position="152"/>
        <end position="173"/>
    </location>
</feature>
<keyword evidence="4" id="KW-0539">Nucleus</keyword>
<dbReference type="GO" id="GO:0045893">
    <property type="term" value="P:positive regulation of DNA-templated transcription"/>
    <property type="evidence" value="ECO:0007669"/>
    <property type="project" value="TreeGrafter"/>
</dbReference>
<keyword evidence="9" id="KW-1185">Reference proteome</keyword>
<dbReference type="PANTHER" id="PTHR45764">
    <property type="entry name" value="BZIP TRANSCRIPTION FACTOR 44"/>
    <property type="match status" value="1"/>
</dbReference>
<feature type="region of interest" description="Disordered" evidence="6">
    <location>
        <begin position="136"/>
        <end position="175"/>
    </location>
</feature>
<dbReference type="GO" id="GO:0000976">
    <property type="term" value="F:transcription cis-regulatory region binding"/>
    <property type="evidence" value="ECO:0007669"/>
    <property type="project" value="TreeGrafter"/>
</dbReference>
<dbReference type="OrthoDB" id="295274at2759"/>
<proteinExistence type="predicted"/>
<accession>A0A137P2M5</accession>
<evidence type="ECO:0000256" key="3">
    <source>
        <dbReference type="ARBA" id="ARBA00023163"/>
    </source>
</evidence>
<feature type="coiled-coil region" evidence="5">
    <location>
        <begin position="176"/>
        <end position="210"/>
    </location>
</feature>
<organism evidence="8 9">
    <name type="scientific">Conidiobolus coronatus (strain ATCC 28846 / CBS 209.66 / NRRL 28638)</name>
    <name type="common">Delacroixia coronata</name>
    <dbReference type="NCBI Taxonomy" id="796925"/>
    <lineage>
        <taxon>Eukaryota</taxon>
        <taxon>Fungi</taxon>
        <taxon>Fungi incertae sedis</taxon>
        <taxon>Zoopagomycota</taxon>
        <taxon>Entomophthoromycotina</taxon>
        <taxon>Entomophthoromycetes</taxon>
        <taxon>Entomophthorales</taxon>
        <taxon>Ancylistaceae</taxon>
        <taxon>Conidiobolus</taxon>
    </lineage>
</organism>
<dbReference type="PANTHER" id="PTHR45764:SF34">
    <property type="entry name" value="BZIP TRANSCRIPTION FACTOR 53"/>
    <property type="match status" value="1"/>
</dbReference>
<dbReference type="GO" id="GO:0005634">
    <property type="term" value="C:nucleus"/>
    <property type="evidence" value="ECO:0007669"/>
    <property type="project" value="TreeGrafter"/>
</dbReference>
<dbReference type="Gene3D" id="1.20.5.170">
    <property type="match status" value="1"/>
</dbReference>
<evidence type="ECO:0000313" key="9">
    <source>
        <dbReference type="Proteomes" id="UP000070444"/>
    </source>
</evidence>
<evidence type="ECO:0000256" key="5">
    <source>
        <dbReference type="SAM" id="Coils"/>
    </source>
</evidence>
<evidence type="ECO:0000256" key="6">
    <source>
        <dbReference type="SAM" id="MobiDB-lite"/>
    </source>
</evidence>
<dbReference type="GO" id="GO:0003700">
    <property type="term" value="F:DNA-binding transcription factor activity"/>
    <property type="evidence" value="ECO:0007669"/>
    <property type="project" value="InterPro"/>
</dbReference>
<dbReference type="Pfam" id="PF00170">
    <property type="entry name" value="bZIP_1"/>
    <property type="match status" value="1"/>
</dbReference>
<evidence type="ECO:0000313" key="8">
    <source>
        <dbReference type="EMBL" id="KXN69286.1"/>
    </source>
</evidence>
<gene>
    <name evidence="8" type="ORF">CONCODRAFT_8301</name>
</gene>
<dbReference type="AlphaFoldDB" id="A0A137P2M5"/>
<dbReference type="Proteomes" id="UP000070444">
    <property type="component" value="Unassembled WGS sequence"/>
</dbReference>
<dbReference type="InterPro" id="IPR046347">
    <property type="entry name" value="bZIP_sf"/>
</dbReference>
<dbReference type="SMART" id="SM00338">
    <property type="entry name" value="BRLZ"/>
    <property type="match status" value="1"/>
</dbReference>
<dbReference type="STRING" id="796925.A0A137P2M5"/>
<sequence>MNTIEYACHPYLFETLPECNSPEWYSLCQSQESLAAYQATQYNELSLPSNVSPLPLLPYTYPISPQIEIANDHYGYSYSSSPTEPEFQLASYYAGNGAFCNFDYLKSLPNSSDISNPIILKSNTSENIHNLFQETSAQPTRVRSKSKTKSQNNRDHNELKYKRNLERNRESTRRCRQRQQMKLQELLSKVKFLTTENSQLQEEAISLKEQIVDIKLILFNIHQHNSQVHSN</sequence>
<protein>
    <recommendedName>
        <fullName evidence="7">BZIP domain-containing protein</fullName>
    </recommendedName>
</protein>
<dbReference type="CDD" id="cd14687">
    <property type="entry name" value="bZIP_ATF2"/>
    <property type="match status" value="1"/>
</dbReference>
<evidence type="ECO:0000259" key="7">
    <source>
        <dbReference type="PROSITE" id="PS50217"/>
    </source>
</evidence>
<evidence type="ECO:0000256" key="4">
    <source>
        <dbReference type="ARBA" id="ARBA00023242"/>
    </source>
</evidence>
<keyword evidence="3" id="KW-0804">Transcription</keyword>
<dbReference type="InterPro" id="IPR004827">
    <property type="entry name" value="bZIP"/>
</dbReference>
<feature type="domain" description="BZIP" evidence="7">
    <location>
        <begin position="158"/>
        <end position="221"/>
    </location>
</feature>
<dbReference type="PROSITE" id="PS50217">
    <property type="entry name" value="BZIP"/>
    <property type="match status" value="1"/>
</dbReference>
<keyword evidence="5" id="KW-0175">Coiled coil</keyword>
<name>A0A137P2M5_CONC2</name>
<dbReference type="SUPFAM" id="SSF57959">
    <property type="entry name" value="Leucine zipper domain"/>
    <property type="match status" value="1"/>
</dbReference>
<evidence type="ECO:0000256" key="2">
    <source>
        <dbReference type="ARBA" id="ARBA00023125"/>
    </source>
</evidence>
<reference evidence="8 9" key="1">
    <citation type="journal article" date="2015" name="Genome Biol. Evol.">
        <title>Phylogenomic analyses indicate that early fungi evolved digesting cell walls of algal ancestors of land plants.</title>
        <authorList>
            <person name="Chang Y."/>
            <person name="Wang S."/>
            <person name="Sekimoto S."/>
            <person name="Aerts A.L."/>
            <person name="Choi C."/>
            <person name="Clum A."/>
            <person name="LaButti K.M."/>
            <person name="Lindquist E.A."/>
            <person name="Yee Ngan C."/>
            <person name="Ohm R.A."/>
            <person name="Salamov A.A."/>
            <person name="Grigoriev I.V."/>
            <person name="Spatafora J.W."/>
            <person name="Berbee M.L."/>
        </authorList>
    </citation>
    <scope>NUCLEOTIDE SEQUENCE [LARGE SCALE GENOMIC DNA]</scope>
    <source>
        <strain evidence="8 9">NRRL 28638</strain>
    </source>
</reference>
<evidence type="ECO:0000256" key="1">
    <source>
        <dbReference type="ARBA" id="ARBA00023015"/>
    </source>
</evidence>
<dbReference type="EMBL" id="KQ964540">
    <property type="protein sequence ID" value="KXN69286.1"/>
    <property type="molecule type" value="Genomic_DNA"/>
</dbReference>
<keyword evidence="1" id="KW-0805">Transcription regulation</keyword>